<dbReference type="InterPro" id="IPR010998">
    <property type="entry name" value="Integrase_recombinase_N"/>
</dbReference>
<keyword evidence="3" id="KW-0233">DNA recombination</keyword>
<feature type="domain" description="Core-binding (CB)" evidence="6">
    <location>
        <begin position="5"/>
        <end position="88"/>
    </location>
</feature>
<proteinExistence type="predicted"/>
<dbReference type="InterPro" id="IPR013762">
    <property type="entry name" value="Integrase-like_cat_sf"/>
</dbReference>
<evidence type="ECO:0000256" key="4">
    <source>
        <dbReference type="PROSITE-ProRule" id="PRU01248"/>
    </source>
</evidence>
<evidence type="ECO:0000313" key="7">
    <source>
        <dbReference type="EMBL" id="MFC7255431.1"/>
    </source>
</evidence>
<dbReference type="RefSeq" id="WP_379703658.1">
    <property type="nucleotide sequence ID" value="NZ_JBHTAT010000001.1"/>
</dbReference>
<dbReference type="EMBL" id="JBHTAT010000001">
    <property type="protein sequence ID" value="MFC7255431.1"/>
    <property type="molecule type" value="Genomic_DNA"/>
</dbReference>
<keyword evidence="8" id="KW-1185">Reference proteome</keyword>
<dbReference type="CDD" id="cd00397">
    <property type="entry name" value="DNA_BRE_C"/>
    <property type="match status" value="1"/>
</dbReference>
<dbReference type="Gene3D" id="1.10.443.10">
    <property type="entry name" value="Intergrase catalytic core"/>
    <property type="match status" value="1"/>
</dbReference>
<protein>
    <submittedName>
        <fullName evidence="7">Tyrosine-type recombinase/integrase</fullName>
    </submittedName>
</protein>
<dbReference type="InterPro" id="IPR011010">
    <property type="entry name" value="DNA_brk_join_enz"/>
</dbReference>
<evidence type="ECO:0000256" key="2">
    <source>
        <dbReference type="ARBA" id="ARBA00023125"/>
    </source>
</evidence>
<dbReference type="Proteomes" id="UP001596434">
    <property type="component" value="Unassembled WGS sequence"/>
</dbReference>
<organism evidence="7 8">
    <name type="scientific">Haloplanus litoreus</name>
    <dbReference type="NCBI Taxonomy" id="767515"/>
    <lineage>
        <taxon>Archaea</taxon>
        <taxon>Methanobacteriati</taxon>
        <taxon>Methanobacteriota</taxon>
        <taxon>Stenosarchaea group</taxon>
        <taxon>Halobacteria</taxon>
        <taxon>Halobacteriales</taxon>
        <taxon>Haloferacaceae</taxon>
        <taxon>Haloplanus</taxon>
    </lineage>
</organism>
<keyword evidence="2 4" id="KW-0238">DNA-binding</keyword>
<dbReference type="GeneID" id="96953790"/>
<dbReference type="InterPro" id="IPR050090">
    <property type="entry name" value="Tyrosine_recombinase_XerCD"/>
</dbReference>
<dbReference type="Pfam" id="PF02899">
    <property type="entry name" value="Phage_int_SAM_1"/>
    <property type="match status" value="1"/>
</dbReference>
<evidence type="ECO:0000256" key="1">
    <source>
        <dbReference type="ARBA" id="ARBA00022908"/>
    </source>
</evidence>
<dbReference type="PANTHER" id="PTHR30349">
    <property type="entry name" value="PHAGE INTEGRASE-RELATED"/>
    <property type="match status" value="1"/>
</dbReference>
<reference evidence="7 8" key="1">
    <citation type="journal article" date="2019" name="Int. J. Syst. Evol. Microbiol.">
        <title>The Global Catalogue of Microorganisms (GCM) 10K type strain sequencing project: providing services to taxonomists for standard genome sequencing and annotation.</title>
        <authorList>
            <consortium name="The Broad Institute Genomics Platform"/>
            <consortium name="The Broad Institute Genome Sequencing Center for Infectious Disease"/>
            <person name="Wu L."/>
            <person name="Ma J."/>
        </authorList>
    </citation>
    <scope>NUCLEOTIDE SEQUENCE [LARGE SCALE GENOMIC DNA]</scope>
    <source>
        <strain evidence="7 8">GX21</strain>
    </source>
</reference>
<dbReference type="SUPFAM" id="SSF56349">
    <property type="entry name" value="DNA breaking-rejoining enzymes"/>
    <property type="match status" value="1"/>
</dbReference>
<sequence length="333" mass="38199">MLEPISPEEAVNLYLSNRADEVAHETHRKHGDRLKQFVIWCDETDRTNLNELTGRDLLSFKEWRSEGVKTITLKNNLWTLKKFLRFCEDIDGVPPGLSEKVLIPKTQPEDEAREVYVGKGEADTILTFLKKYEYASLRHALFTTLWKTGIRSGTLRGLDLEDFKPEVPALQIRHRAKSGTPLKNKKGGEREIHLSDETAQILTDYIEHTRPDVTDEYDRRPLFAGRTTRAGKTVIQRNIYTATRPCFYTGECPHDRDLEDCEATNYSTASKCPSSKSPHTLRRGYITAALNAGQPVDVTAERTNVSREVLDKNYDARTESEKREVRQKFLKDI</sequence>
<dbReference type="GO" id="GO:0015074">
    <property type="term" value="P:DNA integration"/>
    <property type="evidence" value="ECO:0007669"/>
    <property type="project" value="UniProtKB-KW"/>
</dbReference>
<name>A0ABD5ZY54_9EURY</name>
<dbReference type="GO" id="GO:0006310">
    <property type="term" value="P:DNA recombination"/>
    <property type="evidence" value="ECO:0007669"/>
    <property type="project" value="UniProtKB-KW"/>
</dbReference>
<accession>A0ABD5ZY54</accession>
<evidence type="ECO:0000313" key="8">
    <source>
        <dbReference type="Proteomes" id="UP001596434"/>
    </source>
</evidence>
<dbReference type="GO" id="GO:0003677">
    <property type="term" value="F:DNA binding"/>
    <property type="evidence" value="ECO:0007669"/>
    <property type="project" value="UniProtKB-UniRule"/>
</dbReference>
<gene>
    <name evidence="7" type="ORF">ACFQKE_09030</name>
</gene>
<dbReference type="PROSITE" id="PS51900">
    <property type="entry name" value="CB"/>
    <property type="match status" value="1"/>
</dbReference>
<evidence type="ECO:0000259" key="6">
    <source>
        <dbReference type="PROSITE" id="PS51900"/>
    </source>
</evidence>
<evidence type="ECO:0000256" key="3">
    <source>
        <dbReference type="ARBA" id="ARBA00023172"/>
    </source>
</evidence>
<feature type="domain" description="Tyr recombinase" evidence="5">
    <location>
        <begin position="102"/>
        <end position="327"/>
    </location>
</feature>
<dbReference type="PANTHER" id="PTHR30349:SF41">
    <property type="entry name" value="INTEGRASE_RECOMBINASE PROTEIN MJ0367-RELATED"/>
    <property type="match status" value="1"/>
</dbReference>
<dbReference type="InterPro" id="IPR004107">
    <property type="entry name" value="Integrase_SAM-like_N"/>
</dbReference>
<evidence type="ECO:0000259" key="5">
    <source>
        <dbReference type="PROSITE" id="PS51898"/>
    </source>
</evidence>
<dbReference type="AlphaFoldDB" id="A0ABD5ZY54"/>
<keyword evidence="1" id="KW-0229">DNA integration</keyword>
<dbReference type="InterPro" id="IPR044068">
    <property type="entry name" value="CB"/>
</dbReference>
<dbReference type="Gene3D" id="1.10.150.130">
    <property type="match status" value="1"/>
</dbReference>
<dbReference type="InterPro" id="IPR002104">
    <property type="entry name" value="Integrase_catalytic"/>
</dbReference>
<comment type="caution">
    <text evidence="7">The sequence shown here is derived from an EMBL/GenBank/DDBJ whole genome shotgun (WGS) entry which is preliminary data.</text>
</comment>
<dbReference type="PROSITE" id="PS51898">
    <property type="entry name" value="TYR_RECOMBINASE"/>
    <property type="match status" value="1"/>
</dbReference>